<sequence length="98" mass="11066">MHLTQNGLLFSSDMKNISTSIGLSPQRHLRETRGIHHPHTMAAVIYCRWQNSSSRRLLASDMYICHGRYACCQLGFGPTDWSAAGRFCIMPTHRGGIF</sequence>
<dbReference type="Proteomes" id="UP000499080">
    <property type="component" value="Unassembled WGS sequence"/>
</dbReference>
<accession>A0A4Y2L2V7</accession>
<comment type="caution">
    <text evidence="1">The sequence shown here is derived from an EMBL/GenBank/DDBJ whole genome shotgun (WGS) entry which is preliminary data.</text>
</comment>
<keyword evidence="2" id="KW-1185">Reference proteome</keyword>
<gene>
    <name evidence="1" type="ORF">AVEN_90922_1</name>
</gene>
<evidence type="ECO:0000313" key="1">
    <source>
        <dbReference type="EMBL" id="GBN09011.1"/>
    </source>
</evidence>
<reference evidence="1 2" key="1">
    <citation type="journal article" date="2019" name="Sci. Rep.">
        <title>Orb-weaving spider Araneus ventricosus genome elucidates the spidroin gene catalogue.</title>
        <authorList>
            <person name="Kono N."/>
            <person name="Nakamura H."/>
            <person name="Ohtoshi R."/>
            <person name="Moran D.A.P."/>
            <person name="Shinohara A."/>
            <person name="Yoshida Y."/>
            <person name="Fujiwara M."/>
            <person name="Mori M."/>
            <person name="Tomita M."/>
            <person name="Arakawa K."/>
        </authorList>
    </citation>
    <scope>NUCLEOTIDE SEQUENCE [LARGE SCALE GENOMIC DNA]</scope>
</reference>
<dbReference type="AlphaFoldDB" id="A0A4Y2L2V7"/>
<dbReference type="EMBL" id="BGPR01005314">
    <property type="protein sequence ID" value="GBN09011.1"/>
    <property type="molecule type" value="Genomic_DNA"/>
</dbReference>
<name>A0A4Y2L2V7_ARAVE</name>
<organism evidence="1 2">
    <name type="scientific">Araneus ventricosus</name>
    <name type="common">Orbweaver spider</name>
    <name type="synonym">Epeira ventricosa</name>
    <dbReference type="NCBI Taxonomy" id="182803"/>
    <lineage>
        <taxon>Eukaryota</taxon>
        <taxon>Metazoa</taxon>
        <taxon>Ecdysozoa</taxon>
        <taxon>Arthropoda</taxon>
        <taxon>Chelicerata</taxon>
        <taxon>Arachnida</taxon>
        <taxon>Araneae</taxon>
        <taxon>Araneomorphae</taxon>
        <taxon>Entelegynae</taxon>
        <taxon>Araneoidea</taxon>
        <taxon>Araneidae</taxon>
        <taxon>Araneus</taxon>
    </lineage>
</organism>
<protein>
    <submittedName>
        <fullName evidence="1">Uncharacterized protein</fullName>
    </submittedName>
</protein>
<proteinExistence type="predicted"/>
<evidence type="ECO:0000313" key="2">
    <source>
        <dbReference type="Proteomes" id="UP000499080"/>
    </source>
</evidence>